<gene>
    <name evidence="3" type="ordered locus">Kfla_6605</name>
</gene>
<dbReference type="SUPFAM" id="SSF51556">
    <property type="entry name" value="Metallo-dependent hydrolases"/>
    <property type="match status" value="1"/>
</dbReference>
<dbReference type="PANTHER" id="PTHR43135">
    <property type="entry name" value="ALPHA-D-RIBOSE 1-METHYLPHOSPHONATE 5-TRIPHOSPHATE DIPHOSPHATASE"/>
    <property type="match status" value="1"/>
</dbReference>
<dbReference type="InterPro" id="IPR006680">
    <property type="entry name" value="Amidohydro-rel"/>
</dbReference>
<dbReference type="HOGENOM" id="CLU_023620_4_1_11"/>
<dbReference type="eggNOG" id="COG1228">
    <property type="taxonomic scope" value="Bacteria"/>
</dbReference>
<protein>
    <submittedName>
        <fullName evidence="3">Amidohydrolase</fullName>
    </submittedName>
</protein>
<dbReference type="InterPro" id="IPR051781">
    <property type="entry name" value="Metallo-dep_Hydrolase"/>
</dbReference>
<dbReference type="Proteomes" id="UP000007967">
    <property type="component" value="Chromosome"/>
</dbReference>
<proteinExistence type="predicted"/>
<accession>D2PZN1</accession>
<reference evidence="3 4" key="2">
    <citation type="journal article" date="2010" name="Stand. Genomic Sci.">
        <title>Complete genome sequence of Kribbella flavida type strain (IFO 14399).</title>
        <authorList>
            <person name="Pukall R."/>
            <person name="Lapidus A."/>
            <person name="Glavina Del Rio T."/>
            <person name="Copeland A."/>
            <person name="Tice H."/>
            <person name="Cheng J.-F."/>
            <person name="Lucas S."/>
            <person name="Chen F."/>
            <person name="Nolan M."/>
            <person name="LaButti K."/>
            <person name="Pati A."/>
            <person name="Ivanova N."/>
            <person name="Mavrommatis K."/>
            <person name="Mikhailova N."/>
            <person name="Pitluck S."/>
            <person name="Bruce D."/>
            <person name="Goodwin L."/>
            <person name="Land M."/>
            <person name="Hauser L."/>
            <person name="Chang Y.-J."/>
            <person name="Jeffries C.D."/>
            <person name="Chen A."/>
            <person name="Palaniappan K."/>
            <person name="Chain P."/>
            <person name="Rohde M."/>
            <person name="Goeker M."/>
            <person name="Bristow J."/>
            <person name="Eisen J.A."/>
            <person name="Markowitz V."/>
            <person name="Hugenholtz P."/>
            <person name="Kyrpides N.C."/>
            <person name="Klenk H.-P."/>
            <person name="Brettin T."/>
        </authorList>
    </citation>
    <scope>NUCLEOTIDE SEQUENCE [LARGE SCALE GENOMIC DNA]</scope>
    <source>
        <strain evidence="4">DSM 17836 / JCM 10339 / NBRC 14399</strain>
    </source>
</reference>
<dbReference type="InterPro" id="IPR011059">
    <property type="entry name" value="Metal-dep_hydrolase_composite"/>
</dbReference>
<dbReference type="STRING" id="479435.Kfla_6605"/>
<keyword evidence="4" id="KW-1185">Reference proteome</keyword>
<feature type="domain" description="Amidohydrolase-related" evidence="2">
    <location>
        <begin position="92"/>
        <end position="473"/>
    </location>
</feature>
<feature type="region of interest" description="Disordered" evidence="1">
    <location>
        <begin position="511"/>
        <end position="530"/>
    </location>
</feature>
<evidence type="ECO:0000256" key="1">
    <source>
        <dbReference type="SAM" id="MobiDB-lite"/>
    </source>
</evidence>
<dbReference type="PANTHER" id="PTHR43135:SF3">
    <property type="entry name" value="ALPHA-D-RIBOSE 1-METHYLPHOSPHONATE 5-TRIPHOSPHATE DIPHOSPHATASE"/>
    <property type="match status" value="1"/>
</dbReference>
<evidence type="ECO:0000259" key="2">
    <source>
        <dbReference type="Pfam" id="PF01979"/>
    </source>
</evidence>
<dbReference type="InterPro" id="IPR032466">
    <property type="entry name" value="Metal_Hydrolase"/>
</dbReference>
<keyword evidence="3" id="KW-0378">Hydrolase</keyword>
<dbReference type="AlphaFoldDB" id="D2PZN1"/>
<dbReference type="EMBL" id="CP001736">
    <property type="protein sequence ID" value="ADB35597.1"/>
    <property type="molecule type" value="Genomic_DNA"/>
</dbReference>
<dbReference type="Gene3D" id="3.20.20.140">
    <property type="entry name" value="Metal-dependent hydrolases"/>
    <property type="match status" value="1"/>
</dbReference>
<organism evidence="3 4">
    <name type="scientific">Kribbella flavida (strain DSM 17836 / JCM 10339 / NBRC 14399)</name>
    <dbReference type="NCBI Taxonomy" id="479435"/>
    <lineage>
        <taxon>Bacteria</taxon>
        <taxon>Bacillati</taxon>
        <taxon>Actinomycetota</taxon>
        <taxon>Actinomycetes</taxon>
        <taxon>Propionibacteriales</taxon>
        <taxon>Kribbellaceae</taxon>
        <taxon>Kribbella</taxon>
    </lineage>
</organism>
<dbReference type="KEGG" id="kfl:Kfla_6605"/>
<evidence type="ECO:0000313" key="3">
    <source>
        <dbReference type="EMBL" id="ADB35597.1"/>
    </source>
</evidence>
<evidence type="ECO:0000313" key="4">
    <source>
        <dbReference type="Proteomes" id="UP000007967"/>
    </source>
</evidence>
<dbReference type="Gene3D" id="2.30.40.10">
    <property type="entry name" value="Urease, subunit C, domain 1"/>
    <property type="match status" value="1"/>
</dbReference>
<sequence length="530" mass="56982">MSQQLPRRAVLIGGMAAGIAGPWRSKEPRPGESGSGDRSLAITHVDVIDCTQPRPRRDMTVLIDRGRICAVDRSGALPVPSGFTVVGGRGKFLIPGLADMHVHSPAASVRITPSLHLANGVTSVREMAGTPEIHRWRKAIERGELLGPRWTVGSEIVDGYPSLLLGPGETEGAIVVKDAGDVRAALHRIRRSGADFVKIYSRVSPAAFRALMTEARRTGLSVAGHLPDGVTVTEAVRSGLSTIEHLQALGCAISTDAVWARLAAVRIAAGDYASWFRQLHPIEYAAMTQQDPSRRSRLLDLLAEAGTFVDPTLTMHLTADRPEDVDTDDPRLVYIPQETRDFWTYGLEEIYLAGRTPREISEQRRLYDLRLDLVARMQATGVRLLAGTEAGFIYSYPGFGMHDELVELERAGLTPWQALRAATLTPAEALGRADDLGTVERGKFADLVLLGADPLATTANLRRIDSVVAGGRLITPTMRQQLLADAKRAAGAADANAGYHGGCGCHLPRQRPAAGGDRSVGERGHAAALG</sequence>
<dbReference type="SUPFAM" id="SSF51338">
    <property type="entry name" value="Composite domain of metallo-dependent hydrolases"/>
    <property type="match status" value="1"/>
</dbReference>
<dbReference type="OrthoDB" id="3173428at2"/>
<dbReference type="Pfam" id="PF01979">
    <property type="entry name" value="Amidohydro_1"/>
    <property type="match status" value="1"/>
</dbReference>
<reference evidence="4" key="1">
    <citation type="submission" date="2009-09" db="EMBL/GenBank/DDBJ databases">
        <title>The complete genome of Kribbella flavida DSM 17836.</title>
        <authorList>
            <consortium name="US DOE Joint Genome Institute (JGI-PGF)"/>
            <person name="Lucas S."/>
            <person name="Copeland A."/>
            <person name="Lapidus A."/>
            <person name="Glavina del Rio T."/>
            <person name="Dalin E."/>
            <person name="Tice H."/>
            <person name="Bruce D."/>
            <person name="Goodwin L."/>
            <person name="Pitluck S."/>
            <person name="Kyrpides N."/>
            <person name="Mavromatis K."/>
            <person name="Ivanova N."/>
            <person name="Saunders E."/>
            <person name="Brettin T."/>
            <person name="Detter J.C."/>
            <person name="Han C."/>
            <person name="Larimer F."/>
            <person name="Land M."/>
            <person name="Hauser L."/>
            <person name="Markowitz V."/>
            <person name="Cheng J.-F."/>
            <person name="Hugenholtz P."/>
            <person name="Woyke T."/>
            <person name="Wu D."/>
            <person name="Pukall R."/>
            <person name="Klenk H.-P."/>
            <person name="Eisen J.A."/>
        </authorList>
    </citation>
    <scope>NUCLEOTIDE SEQUENCE [LARGE SCALE GENOMIC DNA]</scope>
    <source>
        <strain evidence="4">DSM 17836 / JCM 10339 / NBRC 14399</strain>
    </source>
</reference>
<dbReference type="GO" id="GO:0016810">
    <property type="term" value="F:hydrolase activity, acting on carbon-nitrogen (but not peptide) bonds"/>
    <property type="evidence" value="ECO:0007669"/>
    <property type="project" value="InterPro"/>
</dbReference>
<name>D2PZN1_KRIFD</name>
<feature type="compositionally biased region" description="Basic and acidic residues" evidence="1">
    <location>
        <begin position="519"/>
        <end position="530"/>
    </location>
</feature>
<dbReference type="RefSeq" id="WP_012924149.1">
    <property type="nucleotide sequence ID" value="NC_013729.1"/>
</dbReference>